<protein>
    <submittedName>
        <fullName evidence="1">Uncharacterized protein</fullName>
    </submittedName>
</protein>
<proteinExistence type="predicted"/>
<organism evidence="1 2">
    <name type="scientific">Nostoc flagelliforme CCNUN1</name>
    <dbReference type="NCBI Taxonomy" id="2038116"/>
    <lineage>
        <taxon>Bacteria</taxon>
        <taxon>Bacillati</taxon>
        <taxon>Cyanobacteriota</taxon>
        <taxon>Cyanophyceae</taxon>
        <taxon>Nostocales</taxon>
        <taxon>Nostocaceae</taxon>
        <taxon>Nostoc</taxon>
    </lineage>
</organism>
<gene>
    <name evidence="1" type="ORF">COO91_02574</name>
</gene>
<dbReference type="Proteomes" id="UP000232003">
    <property type="component" value="Chromosome"/>
</dbReference>
<name>A0A2K8SMW8_9NOSO</name>
<keyword evidence="2" id="KW-1185">Reference proteome</keyword>
<sequence length="47" mass="5289">MSTGLLKTERGFLIKLVKALLPFLLENSGFQRLAQDPFRQDLGKGKI</sequence>
<accession>A0A2K8SMW8</accession>
<dbReference type="KEGG" id="nfl:COO91_02574"/>
<evidence type="ECO:0000313" key="1">
    <source>
        <dbReference type="EMBL" id="AUB36653.1"/>
    </source>
</evidence>
<dbReference type="EMBL" id="CP024785">
    <property type="protein sequence ID" value="AUB36653.1"/>
    <property type="molecule type" value="Genomic_DNA"/>
</dbReference>
<reference evidence="1 2" key="1">
    <citation type="submission" date="2017-11" db="EMBL/GenBank/DDBJ databases">
        <title>Complete genome of a free-living desiccation-tolerant cyanobacterium and its photosynthetic adaptation to extreme terrestrial habitat.</title>
        <authorList>
            <person name="Shang J."/>
        </authorList>
    </citation>
    <scope>NUCLEOTIDE SEQUENCE [LARGE SCALE GENOMIC DNA]</scope>
    <source>
        <strain evidence="1 2">CCNUN1</strain>
    </source>
</reference>
<evidence type="ECO:0000313" key="2">
    <source>
        <dbReference type="Proteomes" id="UP000232003"/>
    </source>
</evidence>
<dbReference type="AlphaFoldDB" id="A0A2K8SMW8"/>